<evidence type="ECO:0000256" key="1">
    <source>
        <dbReference type="ARBA" id="ARBA00023242"/>
    </source>
</evidence>
<keyword evidence="5" id="KW-1185">Reference proteome</keyword>
<keyword evidence="1" id="KW-0539">Nucleus</keyword>
<gene>
    <name evidence="4" type="ORF">PRZ48_006477</name>
</gene>
<dbReference type="Pfam" id="PF00172">
    <property type="entry name" value="Zn_clus"/>
    <property type="match status" value="1"/>
</dbReference>
<dbReference type="InterPro" id="IPR036864">
    <property type="entry name" value="Zn2-C6_fun-type_DNA-bd_sf"/>
</dbReference>
<dbReference type="Proteomes" id="UP001305779">
    <property type="component" value="Unassembled WGS sequence"/>
</dbReference>
<proteinExistence type="predicted"/>
<dbReference type="SUPFAM" id="SSF57701">
    <property type="entry name" value="Zn2/Cys6 DNA-binding domain"/>
    <property type="match status" value="1"/>
</dbReference>
<feature type="domain" description="Zn(2)-C6 fungal-type" evidence="3">
    <location>
        <begin position="12"/>
        <end position="42"/>
    </location>
</feature>
<sequence>MVRKTHTKSRKGCLQCKKRHVKCDETRPRCRACGRLELECTWASASNNASSPSPSTPSTLQTGGSSSGNGAQLDVPDLRLLHFWTTQTAETVQVPAHGDIWRVEMVEVGFRHPFVLHGILAVAAIHRAGLYPTESEELTMQSSTHMDVAISELRRQIEHPDPAAATAVFALSGVLVIHSLGMAQIHPPSDPIGDLCHWFRLVKGSQACVAGNWILLLSSELAPIITSVDRTTDPGRGVPEVLRVKDLIRQEIPDDNEDLQETYLQAIDELHVVFVNVHHYIRQQEISAVNHTLSWIATVRPAFLDLLYQRDQLALVILAHFAVLFRLQENSWWMRGWARWTLDAVQAQLEPGFREWTEWACRQCEERG</sequence>
<dbReference type="Gene3D" id="4.10.240.10">
    <property type="entry name" value="Zn(2)-C6 fungal-type DNA-binding domain"/>
    <property type="match status" value="1"/>
</dbReference>
<dbReference type="PROSITE" id="PS50048">
    <property type="entry name" value="ZN2_CY6_FUNGAL_2"/>
    <property type="match status" value="1"/>
</dbReference>
<dbReference type="InterPro" id="IPR001138">
    <property type="entry name" value="Zn2Cys6_DnaBD"/>
</dbReference>
<accession>A0ABR0EP77</accession>
<dbReference type="PROSITE" id="PS00463">
    <property type="entry name" value="ZN2_CY6_FUNGAL_1"/>
    <property type="match status" value="1"/>
</dbReference>
<name>A0ABR0EP77_ZASCE</name>
<feature type="compositionally biased region" description="Low complexity" evidence="2">
    <location>
        <begin position="45"/>
        <end position="64"/>
    </location>
</feature>
<dbReference type="SMART" id="SM00066">
    <property type="entry name" value="GAL4"/>
    <property type="match status" value="1"/>
</dbReference>
<dbReference type="CDD" id="cd00067">
    <property type="entry name" value="GAL4"/>
    <property type="match status" value="1"/>
</dbReference>
<reference evidence="4 5" key="1">
    <citation type="journal article" date="2023" name="G3 (Bethesda)">
        <title>A chromosome-level genome assembly of Zasmidium syzygii isolated from banana leaves.</title>
        <authorList>
            <person name="van Westerhoven A.C."/>
            <person name="Mehrabi R."/>
            <person name="Talebi R."/>
            <person name="Steentjes M.B.F."/>
            <person name="Corcolon B."/>
            <person name="Chong P.A."/>
            <person name="Kema G.H.J."/>
            <person name="Seidl M.F."/>
        </authorList>
    </citation>
    <scope>NUCLEOTIDE SEQUENCE [LARGE SCALE GENOMIC DNA]</scope>
    <source>
        <strain evidence="4 5">P124</strain>
    </source>
</reference>
<evidence type="ECO:0000259" key="3">
    <source>
        <dbReference type="PROSITE" id="PS50048"/>
    </source>
</evidence>
<dbReference type="EMBL" id="JAXOVC010000004">
    <property type="protein sequence ID" value="KAK4503050.1"/>
    <property type="molecule type" value="Genomic_DNA"/>
</dbReference>
<dbReference type="PANTHER" id="PTHR47784">
    <property type="entry name" value="STEROL UPTAKE CONTROL PROTEIN 2"/>
    <property type="match status" value="1"/>
</dbReference>
<dbReference type="InterPro" id="IPR021858">
    <property type="entry name" value="Fun_TF"/>
</dbReference>
<evidence type="ECO:0000313" key="5">
    <source>
        <dbReference type="Proteomes" id="UP001305779"/>
    </source>
</evidence>
<evidence type="ECO:0000313" key="4">
    <source>
        <dbReference type="EMBL" id="KAK4503050.1"/>
    </source>
</evidence>
<comment type="caution">
    <text evidence="4">The sequence shown here is derived from an EMBL/GenBank/DDBJ whole genome shotgun (WGS) entry which is preliminary data.</text>
</comment>
<organism evidence="4 5">
    <name type="scientific">Zasmidium cellare</name>
    <name type="common">Wine cellar mold</name>
    <name type="synonym">Racodium cellare</name>
    <dbReference type="NCBI Taxonomy" id="395010"/>
    <lineage>
        <taxon>Eukaryota</taxon>
        <taxon>Fungi</taxon>
        <taxon>Dikarya</taxon>
        <taxon>Ascomycota</taxon>
        <taxon>Pezizomycotina</taxon>
        <taxon>Dothideomycetes</taxon>
        <taxon>Dothideomycetidae</taxon>
        <taxon>Mycosphaerellales</taxon>
        <taxon>Mycosphaerellaceae</taxon>
        <taxon>Zasmidium</taxon>
    </lineage>
</organism>
<feature type="region of interest" description="Disordered" evidence="2">
    <location>
        <begin position="45"/>
        <end position="71"/>
    </location>
</feature>
<dbReference type="InterPro" id="IPR053157">
    <property type="entry name" value="Sterol_Uptake_Regulator"/>
</dbReference>
<dbReference type="PANTHER" id="PTHR47784:SF5">
    <property type="entry name" value="STEROL UPTAKE CONTROL PROTEIN 2"/>
    <property type="match status" value="1"/>
</dbReference>
<protein>
    <recommendedName>
        <fullName evidence="3">Zn(2)-C6 fungal-type domain-containing protein</fullName>
    </recommendedName>
</protein>
<dbReference type="Pfam" id="PF11951">
    <property type="entry name" value="Fungal_trans_2"/>
    <property type="match status" value="1"/>
</dbReference>
<evidence type="ECO:0000256" key="2">
    <source>
        <dbReference type="SAM" id="MobiDB-lite"/>
    </source>
</evidence>